<dbReference type="PROSITE" id="PS51362">
    <property type="entry name" value="TGF_BETA_2"/>
    <property type="match status" value="1"/>
</dbReference>
<reference evidence="12" key="2">
    <citation type="submission" date="2025-09" db="UniProtKB">
        <authorList>
            <consortium name="Ensembl"/>
        </authorList>
    </citation>
    <scope>IDENTIFICATION</scope>
</reference>
<evidence type="ECO:0000256" key="6">
    <source>
        <dbReference type="ARBA" id="ARBA00022729"/>
    </source>
</evidence>
<evidence type="ECO:0000256" key="7">
    <source>
        <dbReference type="ARBA" id="ARBA00023030"/>
    </source>
</evidence>
<dbReference type="FunFam" id="2.10.90.10:FF:000026">
    <property type="entry name" value="Nodal homolog 3-A"/>
    <property type="match status" value="1"/>
</dbReference>
<keyword evidence="7 10" id="KW-0339">Growth factor</keyword>
<keyword evidence="8" id="KW-1015">Disulfide bond</keyword>
<dbReference type="GO" id="GO:0005125">
    <property type="term" value="F:cytokine activity"/>
    <property type="evidence" value="ECO:0007669"/>
    <property type="project" value="TreeGrafter"/>
</dbReference>
<evidence type="ECO:0000256" key="2">
    <source>
        <dbReference type="ARBA" id="ARBA00006656"/>
    </source>
</evidence>
<organism evidence="12 13">
    <name type="scientific">Eptatretus burgeri</name>
    <name type="common">Inshore hagfish</name>
    <dbReference type="NCBI Taxonomy" id="7764"/>
    <lineage>
        <taxon>Eukaryota</taxon>
        <taxon>Metazoa</taxon>
        <taxon>Chordata</taxon>
        <taxon>Craniata</taxon>
        <taxon>Vertebrata</taxon>
        <taxon>Cyclostomata</taxon>
        <taxon>Myxini</taxon>
        <taxon>Myxiniformes</taxon>
        <taxon>Myxinidae</taxon>
        <taxon>Eptatretinae</taxon>
        <taxon>Eptatretus</taxon>
    </lineage>
</organism>
<dbReference type="Gene3D" id="2.10.90.10">
    <property type="entry name" value="Cystine-knot cytokines"/>
    <property type="match status" value="1"/>
</dbReference>
<keyword evidence="5" id="KW-0165">Cleavage on pair of basic residues</keyword>
<dbReference type="SMART" id="SM00204">
    <property type="entry name" value="TGFB"/>
    <property type="match status" value="1"/>
</dbReference>
<evidence type="ECO:0000256" key="3">
    <source>
        <dbReference type="ARBA" id="ARBA00022473"/>
    </source>
</evidence>
<dbReference type="AlphaFoldDB" id="A0A8C4NCT2"/>
<dbReference type="PRINTS" id="PR00669">
    <property type="entry name" value="INHIBINA"/>
</dbReference>
<accession>A0A8C4NCT2</accession>
<evidence type="ECO:0000259" key="11">
    <source>
        <dbReference type="PROSITE" id="PS51362"/>
    </source>
</evidence>
<dbReference type="GO" id="GO:0008083">
    <property type="term" value="F:growth factor activity"/>
    <property type="evidence" value="ECO:0007669"/>
    <property type="project" value="UniProtKB-KW"/>
</dbReference>
<dbReference type="PANTHER" id="PTHR11848:SF302">
    <property type="entry name" value="TGF-BETA FAMILY PROFILE DOMAIN-CONTAINING PROTEIN"/>
    <property type="match status" value="1"/>
</dbReference>
<dbReference type="PROSITE" id="PS00250">
    <property type="entry name" value="TGF_BETA_1"/>
    <property type="match status" value="1"/>
</dbReference>
<dbReference type="GeneTree" id="ENSGT00940000163919"/>
<keyword evidence="9" id="KW-0325">Glycoprotein</keyword>
<evidence type="ECO:0000256" key="8">
    <source>
        <dbReference type="ARBA" id="ARBA00023157"/>
    </source>
</evidence>
<name>A0A8C4NCT2_EPTBU</name>
<keyword evidence="13" id="KW-1185">Reference proteome</keyword>
<dbReference type="InterPro" id="IPR001839">
    <property type="entry name" value="TGF-b_C"/>
</dbReference>
<protein>
    <recommendedName>
        <fullName evidence="11">TGF-beta family profile domain-containing protein</fullName>
    </recommendedName>
</protein>
<evidence type="ECO:0000313" key="13">
    <source>
        <dbReference type="Proteomes" id="UP000694388"/>
    </source>
</evidence>
<keyword evidence="3" id="KW-0217">Developmental protein</keyword>
<dbReference type="Pfam" id="PF00019">
    <property type="entry name" value="TGF_beta"/>
    <property type="match status" value="1"/>
</dbReference>
<evidence type="ECO:0000256" key="1">
    <source>
        <dbReference type="ARBA" id="ARBA00004613"/>
    </source>
</evidence>
<dbReference type="InterPro" id="IPR017948">
    <property type="entry name" value="TGFb_CS"/>
</dbReference>
<feature type="domain" description="TGF-beta family profile" evidence="11">
    <location>
        <begin position="4"/>
        <end position="123"/>
    </location>
</feature>
<dbReference type="PANTHER" id="PTHR11848">
    <property type="entry name" value="TGF-BETA FAMILY"/>
    <property type="match status" value="1"/>
</dbReference>
<reference evidence="12" key="1">
    <citation type="submission" date="2025-08" db="UniProtKB">
        <authorList>
            <consortium name="Ensembl"/>
        </authorList>
    </citation>
    <scope>IDENTIFICATION</scope>
</reference>
<evidence type="ECO:0000313" key="12">
    <source>
        <dbReference type="Ensembl" id="ENSEBUP00000004114.1"/>
    </source>
</evidence>
<proteinExistence type="inferred from homology"/>
<evidence type="ECO:0000256" key="5">
    <source>
        <dbReference type="ARBA" id="ARBA00022685"/>
    </source>
</evidence>
<dbReference type="InterPro" id="IPR015615">
    <property type="entry name" value="TGF-beta-rel"/>
</dbReference>
<dbReference type="InterPro" id="IPR029034">
    <property type="entry name" value="Cystine-knot_cytokine"/>
</dbReference>
<dbReference type="GO" id="GO:0005615">
    <property type="term" value="C:extracellular space"/>
    <property type="evidence" value="ECO:0007669"/>
    <property type="project" value="TreeGrafter"/>
</dbReference>
<comment type="subcellular location">
    <subcellularLocation>
        <location evidence="1">Secreted</location>
    </subcellularLocation>
</comment>
<keyword evidence="6" id="KW-0732">Signal</keyword>
<evidence type="ECO:0000256" key="9">
    <source>
        <dbReference type="ARBA" id="ARBA00023180"/>
    </source>
</evidence>
<dbReference type="Proteomes" id="UP000694388">
    <property type="component" value="Unplaced"/>
</dbReference>
<evidence type="ECO:0000256" key="4">
    <source>
        <dbReference type="ARBA" id="ARBA00022525"/>
    </source>
</evidence>
<sequence length="123" mass="14193">MGCRVSHEAGINKLPRPCFAQTCHRVDFYIDFDELGWGKWIVYPRRYNAFRCEGSCPSPVNELYLPTNHAYMQSLVHFHHPRRVPSPCCAPTHLSALSMLYQESGHVVLRHHKELIVEQCGCL</sequence>
<dbReference type="SUPFAM" id="SSF57501">
    <property type="entry name" value="Cystine-knot cytokines"/>
    <property type="match status" value="1"/>
</dbReference>
<evidence type="ECO:0000256" key="10">
    <source>
        <dbReference type="RuleBase" id="RU000354"/>
    </source>
</evidence>
<dbReference type="Ensembl" id="ENSEBUT00000004531.1">
    <property type="protein sequence ID" value="ENSEBUP00000004114.1"/>
    <property type="gene ID" value="ENSEBUG00000002920.1"/>
</dbReference>
<dbReference type="OMA" id="CRKEDMW"/>
<comment type="similarity">
    <text evidence="2 10">Belongs to the TGF-beta family.</text>
</comment>
<keyword evidence="4" id="KW-0964">Secreted</keyword>